<proteinExistence type="inferred from homology"/>
<evidence type="ECO:0000256" key="1">
    <source>
        <dbReference type="ARBA" id="ARBA00004651"/>
    </source>
</evidence>
<comment type="similarity">
    <text evidence="2">Belongs to the ABC-4 integral membrane protein family. LolC/E subfamily.</text>
</comment>
<feature type="transmembrane region" description="Helical" evidence="7">
    <location>
        <begin position="435"/>
        <end position="454"/>
    </location>
</feature>
<evidence type="ECO:0000256" key="3">
    <source>
        <dbReference type="ARBA" id="ARBA00022475"/>
    </source>
</evidence>
<feature type="transmembrane region" description="Helical" evidence="7">
    <location>
        <begin position="20"/>
        <end position="41"/>
    </location>
</feature>
<reference evidence="9 10" key="1">
    <citation type="submission" date="2018-06" db="EMBL/GenBank/DDBJ databases">
        <title>Comparative genomics of rhizobia nodulating Arachis hypogaea in China.</title>
        <authorList>
            <person name="Li Y."/>
        </authorList>
    </citation>
    <scope>NUCLEOTIDE SEQUENCE [LARGE SCALE GENOMIC DNA]</scope>
    <source>
        <strain evidence="9 10">CCBAU 51658</strain>
    </source>
</reference>
<gene>
    <name evidence="9" type="ORF">XH86_27585</name>
</gene>
<evidence type="ECO:0000256" key="5">
    <source>
        <dbReference type="ARBA" id="ARBA00022989"/>
    </source>
</evidence>
<evidence type="ECO:0000259" key="8">
    <source>
        <dbReference type="Pfam" id="PF02687"/>
    </source>
</evidence>
<sequence>MVSLLDRKLLRDVAAMRGQVITIALLVAAGVAVFVGSVSTYNSLGTAVERFYATARFPQVFVTLKRAPLSIVPQLNAIPGVATVEARIVREVIVDWPAASQPVSARMVSLNHAGDERLARLHLRRGAAPEPGSPRSAAVNEAFAEANGVNPGDDIRVLLNGKVEAFHVSGVALSSEYVYAVKPGLPIPDDRLYAILWVDRRAAEAAFDMKAAFNDAVISLAPGADPKPVIDELDRLLEPYGSIGAVARRDQPSNRFLEDELNQQKVMSTTIPLIFFGVAAFLLNSALGRLVAAQREQIAALKALGFPTATLMLHYLKLVLVIVLIGSALGIAAGWGFGRAMIASYQGFFRLPELPFGLTPWSAVLGIAISLTAASLGVLTALRQVVSLAPAVAMRPAAPLGFRRSWIEALLPRAATRSRRLMILRNTAGRPFRSVLTVAGVAFAIPMMVLGIFWRDAINEMIDLQFNLVERGNATVTFPHPLDRSILRDLAREPGVLVAEGQRIVPVRLRAGQRSYLTSVIGLSAGDELRRPHDAILHPIAAMPDGITLTRRLAERLDVMVGDIIAVEAMEGRRRKRDLPVTAIVDESIGMASYMEIETLNRFTDEGAVISAASLYVEPTAMPALGRRFKNLPTIESVTMKAYTLSSFMEKIAGLVFVTAGILAAFATIITVGVVYNSARISLQERAWELASLRVLGFTRGEVGGILFGEFAIEIVLGILIGLPLSHAVIGLIAGFHSNESFQIPAVIATQTYFIAAGVVLAAAAASAYIVKGRVDRLDLVAALKTRE</sequence>
<evidence type="ECO:0000313" key="9">
    <source>
        <dbReference type="EMBL" id="QOZ62079.1"/>
    </source>
</evidence>
<evidence type="ECO:0000256" key="2">
    <source>
        <dbReference type="ARBA" id="ARBA00005236"/>
    </source>
</evidence>
<feature type="transmembrane region" description="Helical" evidence="7">
    <location>
        <begin position="358"/>
        <end position="382"/>
    </location>
</feature>
<evidence type="ECO:0000256" key="6">
    <source>
        <dbReference type="ARBA" id="ARBA00023136"/>
    </source>
</evidence>
<evidence type="ECO:0000313" key="10">
    <source>
        <dbReference type="Proteomes" id="UP000593880"/>
    </source>
</evidence>
<protein>
    <submittedName>
        <fullName evidence="9">ABC transporter permease</fullName>
    </submittedName>
</protein>
<dbReference type="EMBL" id="CP030057">
    <property type="protein sequence ID" value="QOZ62079.1"/>
    <property type="molecule type" value="Genomic_DNA"/>
</dbReference>
<feature type="transmembrane region" description="Helical" evidence="7">
    <location>
        <begin position="715"/>
        <end position="736"/>
    </location>
</feature>
<evidence type="ECO:0000256" key="4">
    <source>
        <dbReference type="ARBA" id="ARBA00022692"/>
    </source>
</evidence>
<dbReference type="PANTHER" id="PTHR30489">
    <property type="entry name" value="LIPOPROTEIN-RELEASING SYSTEM TRANSMEMBRANE PROTEIN LOLE"/>
    <property type="match status" value="1"/>
</dbReference>
<keyword evidence="5 7" id="KW-1133">Transmembrane helix</keyword>
<accession>A0ABX6UPX7</accession>
<evidence type="ECO:0000256" key="7">
    <source>
        <dbReference type="SAM" id="Phobius"/>
    </source>
</evidence>
<keyword evidence="10" id="KW-1185">Reference proteome</keyword>
<feature type="transmembrane region" description="Helical" evidence="7">
    <location>
        <begin position="313"/>
        <end position="338"/>
    </location>
</feature>
<keyword evidence="3" id="KW-1003">Cell membrane</keyword>
<feature type="domain" description="ABC3 transporter permease C-terminal" evidence="8">
    <location>
        <begin position="271"/>
        <end position="388"/>
    </location>
</feature>
<organism evidence="9 10">
    <name type="scientific">Bradyrhizobium guangdongense</name>
    <dbReference type="NCBI Taxonomy" id="1325090"/>
    <lineage>
        <taxon>Bacteria</taxon>
        <taxon>Pseudomonadati</taxon>
        <taxon>Pseudomonadota</taxon>
        <taxon>Alphaproteobacteria</taxon>
        <taxon>Hyphomicrobiales</taxon>
        <taxon>Nitrobacteraceae</taxon>
        <taxon>Bradyrhizobium</taxon>
    </lineage>
</organism>
<keyword evidence="4 7" id="KW-0812">Transmembrane</keyword>
<dbReference type="Pfam" id="PF02687">
    <property type="entry name" value="FtsX"/>
    <property type="match status" value="2"/>
</dbReference>
<dbReference type="PANTHER" id="PTHR30489:SF0">
    <property type="entry name" value="LIPOPROTEIN-RELEASING SYSTEM TRANSMEMBRANE PROTEIN LOLE"/>
    <property type="match status" value="1"/>
</dbReference>
<feature type="transmembrane region" description="Helical" evidence="7">
    <location>
        <begin position="748"/>
        <end position="771"/>
    </location>
</feature>
<dbReference type="InterPro" id="IPR051447">
    <property type="entry name" value="Lipoprotein-release_system"/>
</dbReference>
<dbReference type="Proteomes" id="UP000593880">
    <property type="component" value="Chromosome"/>
</dbReference>
<comment type="subcellular location">
    <subcellularLocation>
        <location evidence="1">Cell membrane</location>
        <topology evidence="1">Multi-pass membrane protein</topology>
    </subcellularLocation>
</comment>
<dbReference type="InterPro" id="IPR003838">
    <property type="entry name" value="ABC3_permease_C"/>
</dbReference>
<feature type="domain" description="ABC3 transporter permease C-terminal" evidence="8">
    <location>
        <begin position="662"/>
        <end position="770"/>
    </location>
</feature>
<feature type="transmembrane region" description="Helical" evidence="7">
    <location>
        <begin position="652"/>
        <end position="676"/>
    </location>
</feature>
<keyword evidence="6 7" id="KW-0472">Membrane</keyword>
<name>A0ABX6UPX7_9BRAD</name>
<feature type="transmembrane region" description="Helical" evidence="7">
    <location>
        <begin position="271"/>
        <end position="292"/>
    </location>
</feature>